<dbReference type="EMBL" id="LCFB01000007">
    <property type="protein sequence ID" value="KKS85462.1"/>
    <property type="molecule type" value="Genomic_DNA"/>
</dbReference>
<evidence type="ECO:0000256" key="1">
    <source>
        <dbReference type="SAM" id="Phobius"/>
    </source>
</evidence>
<feature type="transmembrane region" description="Helical" evidence="1">
    <location>
        <begin position="7"/>
        <end position="27"/>
    </location>
</feature>
<dbReference type="InterPro" id="IPR021416">
    <property type="entry name" value="DUF3048_N"/>
</dbReference>
<dbReference type="AlphaFoldDB" id="A0A0G1CIZ4"/>
<dbReference type="STRING" id="1618436.UV59_C0007G0045"/>
<protein>
    <recommendedName>
        <fullName evidence="6">PT repeat-containing protein</fullName>
    </recommendedName>
</protein>
<dbReference type="InterPro" id="IPR035328">
    <property type="entry name" value="DUF3048_C"/>
</dbReference>
<evidence type="ECO:0000259" key="2">
    <source>
        <dbReference type="Pfam" id="PF11258"/>
    </source>
</evidence>
<accession>A0A0G1CIZ4</accession>
<gene>
    <name evidence="4" type="ORF">UV59_C0007G0045</name>
</gene>
<dbReference type="Pfam" id="PF11258">
    <property type="entry name" value="DUF3048"/>
    <property type="match status" value="1"/>
</dbReference>
<evidence type="ECO:0000313" key="5">
    <source>
        <dbReference type="Proteomes" id="UP000034543"/>
    </source>
</evidence>
<dbReference type="Proteomes" id="UP000034543">
    <property type="component" value="Unassembled WGS sequence"/>
</dbReference>
<organism evidence="4 5">
    <name type="scientific">Candidatus Gottesmanbacteria bacterium GW2011_GWA1_43_11</name>
    <dbReference type="NCBI Taxonomy" id="1618436"/>
    <lineage>
        <taxon>Bacteria</taxon>
        <taxon>Candidatus Gottesmaniibacteriota</taxon>
    </lineage>
</organism>
<evidence type="ECO:0000259" key="3">
    <source>
        <dbReference type="Pfam" id="PF17479"/>
    </source>
</evidence>
<dbReference type="InterPro" id="IPR023158">
    <property type="entry name" value="YerB-like_sf"/>
</dbReference>
<sequence length="392" mass="44045">MKRKPIIYIFAAIALYVVSAGLSYAVFTTIGAQPTKVALVPDPSGAPGKFIIDPSIPRTEKCPLNGKLFTKQERDAWEKVRPLAIMIENHPEARPQSGLSFADVVYEAVAEGGVTRFMGVYHCGVAAFSDIWIAPVRSARTYYVDWVSEYDALYNHVGGAGRCNDPTVDERAKALCQIEKFGIKDLDQFYLKLGPKACRRNVTRLDHEVAWEHTVECNVKALYTEAGMRNWTNVDEEGVAWDESFTPWKFKEEANSSERGTVNSISFVHWEGYDGQFGIQWEYDTGTNFYKRAMAGQSHSDFITKEQLTAKNIVIQFSKETDGVDEHAHVLYDTLKGGKALVFQDGKVISGTWKKSKRTARTIFYDEKGKEISFNPGQIWIEVIATGAKITY</sequence>
<evidence type="ECO:0000313" key="4">
    <source>
        <dbReference type="EMBL" id="KKS85462.1"/>
    </source>
</evidence>
<name>A0A0G1CIZ4_9BACT</name>
<feature type="domain" description="DUF3048" evidence="2">
    <location>
        <begin position="77"/>
        <end position="165"/>
    </location>
</feature>
<keyword evidence="1" id="KW-1133">Transmembrane helix</keyword>
<keyword evidence="1" id="KW-0812">Transmembrane</keyword>
<proteinExistence type="predicted"/>
<dbReference type="SUPFAM" id="SSF159774">
    <property type="entry name" value="YerB-like"/>
    <property type="match status" value="1"/>
</dbReference>
<feature type="domain" description="DUF3048" evidence="3">
    <location>
        <begin position="279"/>
        <end position="381"/>
    </location>
</feature>
<evidence type="ECO:0008006" key="6">
    <source>
        <dbReference type="Google" id="ProtNLM"/>
    </source>
</evidence>
<dbReference type="Pfam" id="PF17479">
    <property type="entry name" value="DUF3048_C"/>
    <property type="match status" value="1"/>
</dbReference>
<keyword evidence="1" id="KW-0472">Membrane</keyword>
<dbReference type="Gene3D" id="3.50.90.10">
    <property type="entry name" value="YerB-like"/>
    <property type="match status" value="1"/>
</dbReference>
<reference evidence="4 5" key="1">
    <citation type="journal article" date="2015" name="Nature">
        <title>rRNA introns, odd ribosomes, and small enigmatic genomes across a large radiation of phyla.</title>
        <authorList>
            <person name="Brown C.T."/>
            <person name="Hug L.A."/>
            <person name="Thomas B.C."/>
            <person name="Sharon I."/>
            <person name="Castelle C.J."/>
            <person name="Singh A."/>
            <person name="Wilkins M.J."/>
            <person name="Williams K.H."/>
            <person name="Banfield J.F."/>
        </authorList>
    </citation>
    <scope>NUCLEOTIDE SEQUENCE [LARGE SCALE GENOMIC DNA]</scope>
</reference>
<comment type="caution">
    <text evidence="4">The sequence shown here is derived from an EMBL/GenBank/DDBJ whole genome shotgun (WGS) entry which is preliminary data.</text>
</comment>